<comment type="similarity">
    <text evidence="2">Belongs to the YkuD family.</text>
</comment>
<dbReference type="InterPro" id="IPR052905">
    <property type="entry name" value="LD-transpeptidase_YkuD-like"/>
</dbReference>
<proteinExistence type="inferred from homology"/>
<dbReference type="InterPro" id="IPR005490">
    <property type="entry name" value="LD_TPept_cat_dom"/>
</dbReference>
<keyword evidence="8" id="KW-0732">Signal</keyword>
<feature type="active site" description="Nucleophile" evidence="7">
    <location>
        <position position="459"/>
    </location>
</feature>
<dbReference type="GO" id="GO:0016740">
    <property type="term" value="F:transferase activity"/>
    <property type="evidence" value="ECO:0007669"/>
    <property type="project" value="UniProtKB-KW"/>
</dbReference>
<evidence type="ECO:0000256" key="3">
    <source>
        <dbReference type="ARBA" id="ARBA00022679"/>
    </source>
</evidence>
<feature type="domain" description="L,D-TPase catalytic" evidence="9">
    <location>
        <begin position="306"/>
        <end position="483"/>
    </location>
</feature>
<keyword evidence="5 7" id="KW-0573">Peptidoglycan synthesis</keyword>
<keyword evidence="4 7" id="KW-0133">Cell shape</keyword>
<dbReference type="EMBL" id="JAALDL010000003">
    <property type="protein sequence ID" value="NGN97349.1"/>
    <property type="molecule type" value="Genomic_DNA"/>
</dbReference>
<dbReference type="GO" id="GO:0009252">
    <property type="term" value="P:peptidoglycan biosynthetic process"/>
    <property type="evidence" value="ECO:0007669"/>
    <property type="project" value="UniProtKB-UniPathway"/>
</dbReference>
<keyword evidence="3" id="KW-0808">Transferase</keyword>
<evidence type="ECO:0000259" key="9">
    <source>
        <dbReference type="PROSITE" id="PS52029"/>
    </source>
</evidence>
<dbReference type="GO" id="GO:0004180">
    <property type="term" value="F:carboxypeptidase activity"/>
    <property type="evidence" value="ECO:0007669"/>
    <property type="project" value="UniProtKB-ARBA"/>
</dbReference>
<dbReference type="CDD" id="cd16913">
    <property type="entry name" value="YkuD_like"/>
    <property type="match status" value="1"/>
</dbReference>
<dbReference type="RefSeq" id="WP_165012340.1">
    <property type="nucleotide sequence ID" value="NZ_JAALDL010000003.1"/>
</dbReference>
<dbReference type="Pfam" id="PF01471">
    <property type="entry name" value="PG_binding_1"/>
    <property type="match status" value="1"/>
</dbReference>
<dbReference type="InterPro" id="IPR002477">
    <property type="entry name" value="Peptidoglycan-bd-like"/>
</dbReference>
<dbReference type="InterPro" id="IPR036365">
    <property type="entry name" value="PGBD-like_sf"/>
</dbReference>
<dbReference type="Pfam" id="PF03734">
    <property type="entry name" value="YkuD"/>
    <property type="match status" value="1"/>
</dbReference>
<name>A0A6M1RIG8_9GAMM</name>
<dbReference type="InterPro" id="IPR045380">
    <property type="entry name" value="LD_TPept_scaffold_dom"/>
</dbReference>
<evidence type="ECO:0000256" key="7">
    <source>
        <dbReference type="PROSITE-ProRule" id="PRU01373"/>
    </source>
</evidence>
<dbReference type="Pfam" id="PF20142">
    <property type="entry name" value="Scaffold"/>
    <property type="match status" value="1"/>
</dbReference>
<feature type="signal peptide" evidence="8">
    <location>
        <begin position="1"/>
        <end position="23"/>
    </location>
</feature>
<dbReference type="SUPFAM" id="SSF47090">
    <property type="entry name" value="PGBD-like"/>
    <property type="match status" value="1"/>
</dbReference>
<feature type="chain" id="PRO_5026734619" evidence="8">
    <location>
        <begin position="24"/>
        <end position="546"/>
    </location>
</feature>
<dbReference type="Gene3D" id="2.40.440.10">
    <property type="entry name" value="L,D-transpeptidase catalytic domain-like"/>
    <property type="match status" value="1"/>
</dbReference>
<comment type="pathway">
    <text evidence="1 7">Cell wall biogenesis; peptidoglycan biosynthesis.</text>
</comment>
<dbReference type="InterPro" id="IPR038063">
    <property type="entry name" value="Transpep_catalytic_dom"/>
</dbReference>
<comment type="caution">
    <text evidence="10">The sequence shown here is derived from an EMBL/GenBank/DDBJ whole genome shotgun (WGS) entry which is preliminary data.</text>
</comment>
<dbReference type="GO" id="GO:0071555">
    <property type="term" value="P:cell wall organization"/>
    <property type="evidence" value="ECO:0007669"/>
    <property type="project" value="UniProtKB-UniRule"/>
</dbReference>
<dbReference type="PANTHER" id="PTHR41533">
    <property type="entry name" value="L,D-TRANSPEPTIDASE HI_1667-RELATED"/>
    <property type="match status" value="1"/>
</dbReference>
<evidence type="ECO:0000256" key="5">
    <source>
        <dbReference type="ARBA" id="ARBA00022984"/>
    </source>
</evidence>
<reference evidence="10 11" key="1">
    <citation type="submission" date="2020-02" db="EMBL/GenBank/DDBJ databases">
        <title>The draft genome of Grimontia sedimenta sp. nov., isolated from benthic sediments near coral reefs south of Kuwait.</title>
        <authorList>
            <person name="Mahmoud H.M."/>
            <person name="Jose L."/>
            <person name="Eapen S."/>
        </authorList>
    </citation>
    <scope>NUCLEOTIDE SEQUENCE [LARGE SCALE GENOMIC DNA]</scope>
    <source>
        <strain evidence="10 11">S25</strain>
    </source>
</reference>
<dbReference type="GO" id="GO:0008360">
    <property type="term" value="P:regulation of cell shape"/>
    <property type="evidence" value="ECO:0007669"/>
    <property type="project" value="UniProtKB-UniRule"/>
</dbReference>
<evidence type="ECO:0000256" key="4">
    <source>
        <dbReference type="ARBA" id="ARBA00022960"/>
    </source>
</evidence>
<dbReference type="PROSITE" id="PS52029">
    <property type="entry name" value="LD_TPASE"/>
    <property type="match status" value="1"/>
</dbReference>
<keyword evidence="11" id="KW-1185">Reference proteome</keyword>
<dbReference type="AlphaFoldDB" id="A0A6M1RIG8"/>
<organism evidence="10 11">
    <name type="scientific">Grimontia sedimenti</name>
    <dbReference type="NCBI Taxonomy" id="2711294"/>
    <lineage>
        <taxon>Bacteria</taxon>
        <taxon>Pseudomonadati</taxon>
        <taxon>Pseudomonadota</taxon>
        <taxon>Gammaproteobacteria</taxon>
        <taxon>Vibrionales</taxon>
        <taxon>Vibrionaceae</taxon>
        <taxon>Grimontia</taxon>
    </lineage>
</organism>
<protein>
    <submittedName>
        <fullName evidence="10">L,D-transpeptidase family protein</fullName>
    </submittedName>
</protein>
<feature type="active site" description="Proton donor/acceptor" evidence="7">
    <location>
        <position position="440"/>
    </location>
</feature>
<evidence type="ECO:0000256" key="6">
    <source>
        <dbReference type="ARBA" id="ARBA00023316"/>
    </source>
</evidence>
<dbReference type="Gene3D" id="1.10.101.10">
    <property type="entry name" value="PGBD-like superfamily/PGBD"/>
    <property type="match status" value="1"/>
</dbReference>
<dbReference type="PANTHER" id="PTHR41533:SF1">
    <property type="entry name" value="L,D-TRANSPEPTIDASE YCBB-RELATED"/>
    <property type="match status" value="1"/>
</dbReference>
<evidence type="ECO:0000256" key="8">
    <source>
        <dbReference type="SAM" id="SignalP"/>
    </source>
</evidence>
<evidence type="ECO:0000313" key="10">
    <source>
        <dbReference type="EMBL" id="NGN97349.1"/>
    </source>
</evidence>
<evidence type="ECO:0000256" key="1">
    <source>
        <dbReference type="ARBA" id="ARBA00004752"/>
    </source>
</evidence>
<gene>
    <name evidence="10" type="ORF">G5S52_06635</name>
</gene>
<sequence length="546" mass="62933">MFSARTLIKALFVYVAMPLAANALETMESPNSVSKEAVLWVKQAEPEPGVVNFTYDVAKIYEYFSYAPIWHDYRAKDELETQINIISLAGISQDFEWRAVILRQLRASGDWRAYDVFATDSLLALIGYIESIPEFGKSWYFGTDISEALPRPTLTQTNNLIVSASRNELYDFVFKLRPDTPQYREMAKAIVALQDQESMYWPKVAQGGLIKHGAKLENPDNLITNLERQGVLSTYDAQRLKIEQVGFYNAVLVEAVKRFQERHGLKRDGVIGNKTRRWLNMSVNSRIQILALNMERLRLWPTDREKIILVNIPNYEMELWMDSQLVLDSKVVVGRPSRRTPLFESRLDSVVFNPSWNVPVKIMREDILPKVQQDNEYLDKHSYTVLSSWVNGSVISSEEIDWESVSPNNFPYRLQQSPGNFNALGRYKFNTPNGNAIYLHDTPAKGLFSKSRRAYSSGCIRVQKAEILAQVLLSRSGLEFGDYEYYQRIPETKWVSLRKKIPVHTIYQTAWVNDDGEVQFREDVYHYDARPKRNAAFSLTAKNQQS</sequence>
<evidence type="ECO:0000313" key="11">
    <source>
        <dbReference type="Proteomes" id="UP000473008"/>
    </source>
</evidence>
<dbReference type="SUPFAM" id="SSF141523">
    <property type="entry name" value="L,D-transpeptidase catalytic domain-like"/>
    <property type="match status" value="1"/>
</dbReference>
<accession>A0A6M1RIG8</accession>
<dbReference type="UniPathway" id="UPA00219"/>
<dbReference type="Proteomes" id="UP000473008">
    <property type="component" value="Unassembled WGS sequence"/>
</dbReference>
<keyword evidence="6 7" id="KW-0961">Cell wall biogenesis/degradation</keyword>
<dbReference type="InterPro" id="IPR036366">
    <property type="entry name" value="PGBDSf"/>
</dbReference>
<evidence type="ECO:0000256" key="2">
    <source>
        <dbReference type="ARBA" id="ARBA00005992"/>
    </source>
</evidence>